<dbReference type="Proteomes" id="UP000253688">
    <property type="component" value="Unassembled WGS sequence"/>
</dbReference>
<dbReference type="AlphaFoldDB" id="A0A365PJU6"/>
<comment type="caution">
    <text evidence="2">The sequence shown here is derived from an EMBL/GenBank/DDBJ whole genome shotgun (WGS) entry which is preliminary data.</text>
</comment>
<dbReference type="PANTHER" id="PTHR36195:SF4">
    <property type="entry name" value="DOMAIN PROTEIN, PUTATIVE (AFU_ORTHOLOGUE AFUA_5G01990)-RELATED"/>
    <property type="match status" value="1"/>
</dbReference>
<dbReference type="STRING" id="40215.BVL33_11365"/>
<dbReference type="InterPro" id="IPR011614">
    <property type="entry name" value="Catalase_core"/>
</dbReference>
<dbReference type="EMBL" id="QEWH01000033">
    <property type="protein sequence ID" value="RBA48458.1"/>
    <property type="molecule type" value="Genomic_DNA"/>
</dbReference>
<organism evidence="2 3">
    <name type="scientific">Acinetobacter junii</name>
    <dbReference type="NCBI Taxonomy" id="40215"/>
    <lineage>
        <taxon>Bacteria</taxon>
        <taxon>Pseudomonadati</taxon>
        <taxon>Pseudomonadota</taxon>
        <taxon>Gammaproteobacteria</taxon>
        <taxon>Moraxellales</taxon>
        <taxon>Moraxellaceae</taxon>
        <taxon>Acinetobacter</taxon>
    </lineage>
</organism>
<gene>
    <name evidence="2" type="ORF">DC346_06705</name>
</gene>
<proteinExistence type="predicted"/>
<reference evidence="2 3" key="1">
    <citation type="submission" date="2018-04" db="EMBL/GenBank/DDBJ databases">
        <title>Acinetobacter junii Genome sequencing and assembly.</title>
        <authorList>
            <person name="Su J."/>
            <person name="Rensing C."/>
            <person name="Mazhar H.S."/>
        </authorList>
    </citation>
    <scope>NUCLEOTIDE SEQUENCE [LARGE SCALE GENOMIC DNA]</scope>
    <source>
        <strain evidence="2 3">SC22</strain>
    </source>
</reference>
<dbReference type="InterPro" id="IPR020835">
    <property type="entry name" value="Catalase_sf"/>
</dbReference>
<evidence type="ECO:0000259" key="1">
    <source>
        <dbReference type="Pfam" id="PF00199"/>
    </source>
</evidence>
<dbReference type="Gene3D" id="2.40.180.10">
    <property type="entry name" value="Catalase core domain"/>
    <property type="match status" value="1"/>
</dbReference>
<dbReference type="RefSeq" id="WP_112986500.1">
    <property type="nucleotide sequence ID" value="NZ_CP131470.1"/>
</dbReference>
<accession>A0A365PJU6</accession>
<dbReference type="GO" id="GO:0020037">
    <property type="term" value="F:heme binding"/>
    <property type="evidence" value="ECO:0007669"/>
    <property type="project" value="InterPro"/>
</dbReference>
<dbReference type="PANTHER" id="PTHR36195">
    <property type="entry name" value="DOMAIN PROTEIN, PUTATIVE (AFU_ORTHOLOGUE AFUA_5G01990)-RELATED-RELATED"/>
    <property type="match status" value="1"/>
</dbReference>
<dbReference type="PROSITE" id="PS51257">
    <property type="entry name" value="PROKAR_LIPOPROTEIN"/>
    <property type="match status" value="1"/>
</dbReference>
<name>A0A365PJU6_ACIJU</name>
<feature type="domain" description="Catalase core" evidence="1">
    <location>
        <begin position="77"/>
        <end position="200"/>
    </location>
</feature>
<dbReference type="Pfam" id="PF00199">
    <property type="entry name" value="Catalase"/>
    <property type="match status" value="1"/>
</dbReference>
<evidence type="ECO:0000313" key="3">
    <source>
        <dbReference type="Proteomes" id="UP000253688"/>
    </source>
</evidence>
<evidence type="ECO:0000313" key="2">
    <source>
        <dbReference type="EMBL" id="RBA48458.1"/>
    </source>
</evidence>
<dbReference type="CDD" id="cd08152">
    <property type="entry name" value="y4iL_like"/>
    <property type="match status" value="1"/>
</dbReference>
<protein>
    <submittedName>
        <fullName evidence="2">Catalase</fullName>
    </submittedName>
</protein>
<dbReference type="GO" id="GO:0004096">
    <property type="term" value="F:catalase activity"/>
    <property type="evidence" value="ECO:0007669"/>
    <property type="project" value="InterPro"/>
</dbReference>
<sequence>MNIIKNTCRNALFILVTSSTLFSIGCSSAPIKLNDVDTPNSPKKTNFSYPTPDHFLGEKLQDNEEKLAYEISQHIEETIRKRYATKLALRDAHPKAHGCVKAEFKVLPNLAEKFAHGIFIPNKNYDAWIRFSNASSDASKADYEKDARGMAIKILGVKGNKILENEKNATTQDFIMINHPVFFADNASRYLKFVDATSSDSILKKLKLPFTLGFKGTKNAFSAANSKITNPINSRYWSMVPYQLGSGADRKAVKYSVKPCTQTSEFITKQTNPDYLRTALRSTLQEKNVCMEFMVQPRTSSNMSVEDSMTEWKESIAPFYTVAIINIPKQEFDTPEQNQFCENLSFTPWHSLPEHKPLGAINRMRKIIYENISTVRHQMNVTQRIGP</sequence>
<dbReference type="SUPFAM" id="SSF56634">
    <property type="entry name" value="Heme-dependent catalase-like"/>
    <property type="match status" value="1"/>
</dbReference>